<dbReference type="RefSeq" id="WP_257467339.1">
    <property type="nucleotide sequence ID" value="NZ_CP026095.1"/>
</dbReference>
<reference evidence="1 2" key="1">
    <citation type="submission" date="2018-01" db="EMBL/GenBank/DDBJ databases">
        <title>Bacillus asahii Genome sequencing and assembly.</title>
        <authorList>
            <person name="Jiang H."/>
            <person name="Feng Y."/>
            <person name="Zhao F."/>
            <person name="Lin X."/>
        </authorList>
    </citation>
    <scope>NUCLEOTIDE SEQUENCE [LARGE SCALE GENOMIC DNA]</scope>
    <source>
        <strain evidence="1 2">OM18</strain>
    </source>
</reference>
<evidence type="ECO:0000313" key="2">
    <source>
        <dbReference type="Proteomes" id="UP000283095"/>
    </source>
</evidence>
<accession>A0A3Q9RNL8</accession>
<dbReference type="EMBL" id="CP026095">
    <property type="protein sequence ID" value="AZV43646.1"/>
    <property type="molecule type" value="Genomic_DNA"/>
</dbReference>
<proteinExistence type="predicted"/>
<organism evidence="1 2">
    <name type="scientific">Peribacillus asahii</name>
    <dbReference type="NCBI Taxonomy" id="228899"/>
    <lineage>
        <taxon>Bacteria</taxon>
        <taxon>Bacillati</taxon>
        <taxon>Bacillota</taxon>
        <taxon>Bacilli</taxon>
        <taxon>Bacillales</taxon>
        <taxon>Bacillaceae</taxon>
        <taxon>Peribacillus</taxon>
    </lineage>
</organism>
<name>A0A3Q9RNL8_9BACI</name>
<dbReference type="AlphaFoldDB" id="A0A3Q9RNL8"/>
<dbReference type="Proteomes" id="UP000283095">
    <property type="component" value="Chromosome"/>
</dbReference>
<dbReference type="KEGG" id="pasa:BAOM_3037"/>
<sequence>MYLIKWIENGKEKSFVADAWIVRDVYQEELAAKGIHFTTELI</sequence>
<gene>
    <name evidence="1" type="ORF">BAOM_3037</name>
</gene>
<evidence type="ECO:0000313" key="1">
    <source>
        <dbReference type="EMBL" id="AZV43646.1"/>
    </source>
</evidence>
<protein>
    <submittedName>
        <fullName evidence="1">Uncharacterized protein</fullName>
    </submittedName>
</protein>